<feature type="non-terminal residue" evidence="1">
    <location>
        <position position="138"/>
    </location>
</feature>
<dbReference type="OrthoDB" id="2585512at2759"/>
<dbReference type="Gene3D" id="3.80.10.10">
    <property type="entry name" value="Ribonuclease Inhibitor"/>
    <property type="match status" value="1"/>
</dbReference>
<comment type="caution">
    <text evidence="1">The sequence shown here is derived from an EMBL/GenBank/DDBJ whole genome shotgun (WGS) entry which is preliminary data.</text>
</comment>
<dbReference type="InterPro" id="IPR032675">
    <property type="entry name" value="LRR_dom_sf"/>
</dbReference>
<accession>A0A813H070</accession>
<gene>
    <name evidence="1" type="ORF">PGLA1383_LOCUS47206</name>
</gene>
<dbReference type="AlphaFoldDB" id="A0A813H070"/>
<name>A0A813H070_POLGL</name>
<dbReference type="EMBL" id="CAJNNV010030021">
    <property type="protein sequence ID" value="CAE8631062.1"/>
    <property type="molecule type" value="Genomic_DNA"/>
</dbReference>
<evidence type="ECO:0000313" key="1">
    <source>
        <dbReference type="EMBL" id="CAE8631062.1"/>
    </source>
</evidence>
<feature type="non-terminal residue" evidence="1">
    <location>
        <position position="1"/>
    </location>
</feature>
<protein>
    <submittedName>
        <fullName evidence="1">Uncharacterized protein</fullName>
    </submittedName>
</protein>
<sequence length="138" mass="14673">VGKLKNLYLCFKGCQAVGDVGLEVLASRLPKELVVLKLDLGGCEGISNQGVEAIADSVAVMKCLNAFHASFQDCGHVGESAAARLVQRLPASLHGAKVNLIGTAVSPHIAKTCRRLVSMREWMPMPVEKKKAFATSSI</sequence>
<reference evidence="1" key="1">
    <citation type="submission" date="2021-02" db="EMBL/GenBank/DDBJ databases">
        <authorList>
            <person name="Dougan E. K."/>
            <person name="Rhodes N."/>
            <person name="Thang M."/>
            <person name="Chan C."/>
        </authorList>
    </citation>
    <scope>NUCLEOTIDE SEQUENCE</scope>
</reference>
<proteinExistence type="predicted"/>
<keyword evidence="2" id="KW-1185">Reference proteome</keyword>
<dbReference type="Proteomes" id="UP000654075">
    <property type="component" value="Unassembled WGS sequence"/>
</dbReference>
<dbReference type="SUPFAM" id="SSF52047">
    <property type="entry name" value="RNI-like"/>
    <property type="match status" value="1"/>
</dbReference>
<organism evidence="1 2">
    <name type="scientific">Polarella glacialis</name>
    <name type="common">Dinoflagellate</name>
    <dbReference type="NCBI Taxonomy" id="89957"/>
    <lineage>
        <taxon>Eukaryota</taxon>
        <taxon>Sar</taxon>
        <taxon>Alveolata</taxon>
        <taxon>Dinophyceae</taxon>
        <taxon>Suessiales</taxon>
        <taxon>Suessiaceae</taxon>
        <taxon>Polarella</taxon>
    </lineage>
</organism>
<evidence type="ECO:0000313" key="2">
    <source>
        <dbReference type="Proteomes" id="UP000654075"/>
    </source>
</evidence>